<proteinExistence type="inferred from homology"/>
<evidence type="ECO:0000259" key="2">
    <source>
        <dbReference type="Pfam" id="PF00156"/>
    </source>
</evidence>
<dbReference type="CDD" id="cd06223">
    <property type="entry name" value="PRTases_typeI"/>
    <property type="match status" value="1"/>
</dbReference>
<dbReference type="EMBL" id="VOPW01000001">
    <property type="protein sequence ID" value="TXC67437.1"/>
    <property type="molecule type" value="Genomic_DNA"/>
</dbReference>
<feature type="domain" description="Phosphoribosyltransferase" evidence="2">
    <location>
        <begin position="176"/>
        <end position="227"/>
    </location>
</feature>
<comment type="caution">
    <text evidence="3">The sequence shown here is derived from an EMBL/GenBank/DDBJ whole genome shotgun (WGS) entry which is preliminary data.</text>
</comment>
<keyword evidence="4" id="KW-1185">Reference proteome</keyword>
<dbReference type="PANTHER" id="PTHR47505">
    <property type="entry name" value="DNA UTILIZATION PROTEIN YHGH"/>
    <property type="match status" value="1"/>
</dbReference>
<dbReference type="AlphaFoldDB" id="A0A5C6U3K2"/>
<dbReference type="InterPro" id="IPR000836">
    <property type="entry name" value="PRTase_dom"/>
</dbReference>
<dbReference type="Gene3D" id="3.40.50.2020">
    <property type="match status" value="1"/>
</dbReference>
<comment type="similarity">
    <text evidence="1">Belongs to the ComF/GntX family.</text>
</comment>
<sequence length="231" mass="24937">MSIASMLQALPGQCSLCRSWGAGHSARHAGALVARRPRCLRCAIAVPAGETICGACLRQPPPFERTVAVLDYAAPWDGLIRHFKFHGQPELAAPLAALLREAIEAAADPMSPDLVLPAPLSDARLRERGFNQSWEIARRLGWRADPALLLRIRDTPHQADLPLDRRAANVRSVFAVEPLRRREVDGRSIAVVDDVLTTGATASEMARTLRDAGAARVALWVIARTPAPGGS</sequence>
<dbReference type="Proteomes" id="UP000321832">
    <property type="component" value="Unassembled WGS sequence"/>
</dbReference>
<evidence type="ECO:0000313" key="3">
    <source>
        <dbReference type="EMBL" id="TXC67437.1"/>
    </source>
</evidence>
<accession>A0A5C6U3K2</accession>
<evidence type="ECO:0000256" key="1">
    <source>
        <dbReference type="ARBA" id="ARBA00008007"/>
    </source>
</evidence>
<protein>
    <submittedName>
        <fullName evidence="3">ComF family protein</fullName>
    </submittedName>
</protein>
<reference evidence="3 4" key="1">
    <citation type="submission" date="2019-08" db="EMBL/GenBank/DDBJ databases">
        <authorList>
            <person name="Khan S.A."/>
            <person name="Jeon C.O."/>
            <person name="Jeong S.E."/>
        </authorList>
    </citation>
    <scope>NUCLEOTIDE SEQUENCE [LARGE SCALE GENOMIC DNA]</scope>
    <source>
        <strain evidence="4">IMCC1728</strain>
    </source>
</reference>
<dbReference type="InterPro" id="IPR051910">
    <property type="entry name" value="ComF/GntX_DNA_util-trans"/>
</dbReference>
<evidence type="ECO:0000313" key="4">
    <source>
        <dbReference type="Proteomes" id="UP000321832"/>
    </source>
</evidence>
<organism evidence="3 4">
    <name type="scientific">Piscinibacter aquaticus</name>
    <dbReference type="NCBI Taxonomy" id="392597"/>
    <lineage>
        <taxon>Bacteria</taxon>
        <taxon>Pseudomonadati</taxon>
        <taxon>Pseudomonadota</taxon>
        <taxon>Betaproteobacteria</taxon>
        <taxon>Burkholderiales</taxon>
        <taxon>Sphaerotilaceae</taxon>
        <taxon>Piscinibacter</taxon>
    </lineage>
</organism>
<dbReference type="SUPFAM" id="SSF53271">
    <property type="entry name" value="PRTase-like"/>
    <property type="match status" value="1"/>
</dbReference>
<dbReference type="Pfam" id="PF00156">
    <property type="entry name" value="Pribosyltran"/>
    <property type="match status" value="1"/>
</dbReference>
<gene>
    <name evidence="3" type="ORF">FSC37_02910</name>
</gene>
<name>A0A5C6U3K2_9BURK</name>
<dbReference type="PANTHER" id="PTHR47505:SF1">
    <property type="entry name" value="DNA UTILIZATION PROTEIN YHGH"/>
    <property type="match status" value="1"/>
</dbReference>
<dbReference type="InterPro" id="IPR029057">
    <property type="entry name" value="PRTase-like"/>
</dbReference>